<protein>
    <submittedName>
        <fullName evidence="1">Uncharacterized protein</fullName>
    </submittedName>
</protein>
<evidence type="ECO:0000313" key="1">
    <source>
        <dbReference type="EMBL" id="DAE19026.1"/>
    </source>
</evidence>
<reference evidence="1" key="1">
    <citation type="journal article" date="2021" name="Proc. Natl. Acad. Sci. U.S.A.">
        <title>A Catalog of Tens of Thousands of Viruses from Human Metagenomes Reveals Hidden Associations with Chronic Diseases.</title>
        <authorList>
            <person name="Tisza M.J."/>
            <person name="Buck C.B."/>
        </authorList>
    </citation>
    <scope>NUCLEOTIDE SEQUENCE</scope>
    <source>
        <strain evidence="1">CtiOl67</strain>
    </source>
</reference>
<dbReference type="EMBL" id="BK015666">
    <property type="protein sequence ID" value="DAE19026.1"/>
    <property type="molecule type" value="Genomic_DNA"/>
</dbReference>
<proteinExistence type="predicted"/>
<name>A0A8S5QJ37_9CAUD</name>
<sequence length="37" mass="4436">MRPFILTVAVIGNYVIYDHQFLFNSVVLFIWEEVSKF</sequence>
<accession>A0A8S5QJ37</accession>
<organism evidence="1">
    <name type="scientific">Siphoviridae sp. ctiOl67</name>
    <dbReference type="NCBI Taxonomy" id="2825622"/>
    <lineage>
        <taxon>Viruses</taxon>
        <taxon>Duplodnaviria</taxon>
        <taxon>Heunggongvirae</taxon>
        <taxon>Uroviricota</taxon>
        <taxon>Caudoviricetes</taxon>
    </lineage>
</organism>